<protein>
    <submittedName>
        <fullName evidence="1">Uncharacterized protein</fullName>
    </submittedName>
</protein>
<reference evidence="1" key="2">
    <citation type="submission" date="2025-09" db="UniProtKB">
        <authorList>
            <consortium name="EnsemblPlants"/>
        </authorList>
    </citation>
    <scope>IDENTIFICATION</scope>
</reference>
<keyword evidence="2" id="KW-1185">Reference proteome</keyword>
<sequence length="541" mass="60696">MTRRRPRPRPASPPAALENDDLLRKIFFLLPPQPSTLPRISVVCKQWRGVVTDPRFLRGFRDHHRKPPVLGLVMGYNGAPFFRSSLSSPDLIPHERFFPPHILNLYMELMGCRHGRVLFFDRRLYEIMVWDSATGYRLSVAVPPMFDDKEIIVFNAAVVCAASDEGHVHGDCHSSPFQVILIGIHPDYNRTFPSIYSSETRTWGDLISTTGIRYTDFYDMNEMDCPATLVGDSLYWLFDGPEDGMLIFNLDRQSLVCIEMPPDLRYYSCSSSFQVMPTDDSSSSIRLAILHYQKFEMWERKVDCDGVAAWVMQQTFQMNTILGLGPMGGRDNLIMGYDEDDHVIYVRTDIGVCMIQLETMQFKNFGKDNFTTTHYYPYKSFYTAVSDLAVCQRRFGGICAPVANDASCMAAASRGVEAVGGSDAAASSGTISEGGTFGKSKDTVQGMDADLVPRRRVLTQTRIDVVFKKEMETRSKLDKAWAKWFRANGIPGSKADCPHFRSAMKLTRQLGTCTHVPTGDGIDDADLDASHTVVPPNPGCL</sequence>
<organism evidence="1 2">
    <name type="scientific">Avena sativa</name>
    <name type="common">Oat</name>
    <dbReference type="NCBI Taxonomy" id="4498"/>
    <lineage>
        <taxon>Eukaryota</taxon>
        <taxon>Viridiplantae</taxon>
        <taxon>Streptophyta</taxon>
        <taxon>Embryophyta</taxon>
        <taxon>Tracheophyta</taxon>
        <taxon>Spermatophyta</taxon>
        <taxon>Magnoliopsida</taxon>
        <taxon>Liliopsida</taxon>
        <taxon>Poales</taxon>
        <taxon>Poaceae</taxon>
        <taxon>BOP clade</taxon>
        <taxon>Pooideae</taxon>
        <taxon>Poodae</taxon>
        <taxon>Poeae</taxon>
        <taxon>Poeae Chloroplast Group 1 (Aveneae type)</taxon>
        <taxon>Aveninae</taxon>
        <taxon>Avena</taxon>
    </lineage>
</organism>
<evidence type="ECO:0000313" key="2">
    <source>
        <dbReference type="Proteomes" id="UP001732700"/>
    </source>
</evidence>
<name>A0ACD5ULN2_AVESA</name>
<dbReference type="Proteomes" id="UP001732700">
    <property type="component" value="Chromosome 2C"/>
</dbReference>
<evidence type="ECO:0000313" key="1">
    <source>
        <dbReference type="EnsemblPlants" id="AVESA.00010b.r2.2CG0269400.1.CDS"/>
    </source>
</evidence>
<accession>A0ACD5ULN2</accession>
<dbReference type="EnsemblPlants" id="AVESA.00010b.r2.2CG0269400.1">
    <property type="protein sequence ID" value="AVESA.00010b.r2.2CG0269400.1.CDS"/>
    <property type="gene ID" value="AVESA.00010b.r2.2CG0269400"/>
</dbReference>
<proteinExistence type="predicted"/>
<reference evidence="1" key="1">
    <citation type="submission" date="2021-05" db="EMBL/GenBank/DDBJ databases">
        <authorList>
            <person name="Scholz U."/>
            <person name="Mascher M."/>
            <person name="Fiebig A."/>
        </authorList>
    </citation>
    <scope>NUCLEOTIDE SEQUENCE [LARGE SCALE GENOMIC DNA]</scope>
</reference>